<gene>
    <name evidence="2" type="ORF">PsYK624_034600</name>
</gene>
<evidence type="ECO:0008006" key="4">
    <source>
        <dbReference type="Google" id="ProtNLM"/>
    </source>
</evidence>
<dbReference type="Proteomes" id="UP000703269">
    <property type="component" value="Unassembled WGS sequence"/>
</dbReference>
<keyword evidence="3" id="KW-1185">Reference proteome</keyword>
<dbReference type="PANTHER" id="PTHR33099">
    <property type="entry name" value="FE2OG DIOXYGENASE DOMAIN-CONTAINING PROTEIN"/>
    <property type="match status" value="1"/>
</dbReference>
<evidence type="ECO:0000313" key="3">
    <source>
        <dbReference type="Proteomes" id="UP000703269"/>
    </source>
</evidence>
<sequence length="1148" mass="122946">MASVTQASSAVDVRSAFEAALKETKSNFQAAFSFHRTYPEAPNPALKLSDLGIVGLPLSTREAESIKAHSAQAPFGMGERTLVDKTVRDTWEMDGKKVSFVNPKWDTWLAGVVGEVCRTLGVNVAASRPRAELYKLLLYETGSHFLPHLDTEKADGMFATIIIVLPSHFTGGAAHLSFGELSTVYDCSPKSQLETSVMAWYTDVTHEIKPITSGHRLALSYNLLHTTSSLRPALHPQNSVAEKLRRVLRAWRADTSARAPHKLLVLLDHKYAEANLGAAALKGADAQRAAVLDALARAHGFRLGLANAHCHLSGPADDCGGGGWGGGWGGRRYGRYDDYGGDDDVDFVEIESRVMTVQHFVDLDGELISKKLEYNKNGETIPADLTDSIESGPHDKQEYEGYMGNWAGTLERWYRRTVLVIWPARNNYTVLYDAETGFARALEDLHADNAPEAERELVEFVLTHRARGPGAAAEAVCLSALHADDAPRWQRAVALCAAQDGAGVAVVDAEVWREAGERWGWDVLKPSFEVMLAHDGGNQSRLEFLGALQEAWEPVDSDEDTVAALHAQLQPWAAAQVPGVLRTLRVPVVDDVPALLAAASECGGIACLKDVILPQLLSLAPEDVLRELATQLFAADAFPDSPEKSEVISALLRAGIAKAPFFVPTLPKPPVPFGRAYQRAPPSPPPPATDRAALAKRYVQTCVVLGCADLVGAVLARVGDTSTLDAAQARECARAVMTPVVAACAQRMRGAPGSVPAEEFAVLREKAVRLVFEAFAENAAHVTRADVAALIGATLVDGDATTFVTSVAPRLYKIKWTEASFRALIDELHAQRARFVFPAGYTGHTFDALFERYVRSFTVAFLPPSAAAATATLDWLRAFGPPALWQRALAHFVDPPNATAQYAKNVLVPLAPALRQWARTHGLPDALDGAFAGLAQTWLRRVLEPAPPPDAALAAQLAKLASWGCACAHCAGVQRFLAHDAARTRDLPRIGAPARRHVEGHLAAFRALAGCETVRTTPQTLRVTKTAALHALVTWRTEQVNGRALLKSIAPDDAELRTLLGEAYAGIVAALNGTVAPPARAAPSAQASTDAVASGAGASHLALPPAPPGMVQAAAPAASGGRPAVGGEPPAKRRKYIPTNEDDIIDLT</sequence>
<dbReference type="EMBL" id="BPQB01000006">
    <property type="protein sequence ID" value="GJE87377.1"/>
    <property type="molecule type" value="Genomic_DNA"/>
</dbReference>
<feature type="compositionally biased region" description="Low complexity" evidence="1">
    <location>
        <begin position="1109"/>
        <end position="1127"/>
    </location>
</feature>
<evidence type="ECO:0000313" key="2">
    <source>
        <dbReference type="EMBL" id="GJE87377.1"/>
    </source>
</evidence>
<feature type="region of interest" description="Disordered" evidence="1">
    <location>
        <begin position="1098"/>
        <end position="1148"/>
    </location>
</feature>
<proteinExistence type="predicted"/>
<organism evidence="2 3">
    <name type="scientific">Phanerochaete sordida</name>
    <dbReference type="NCBI Taxonomy" id="48140"/>
    <lineage>
        <taxon>Eukaryota</taxon>
        <taxon>Fungi</taxon>
        <taxon>Dikarya</taxon>
        <taxon>Basidiomycota</taxon>
        <taxon>Agaricomycotina</taxon>
        <taxon>Agaricomycetes</taxon>
        <taxon>Polyporales</taxon>
        <taxon>Phanerochaetaceae</taxon>
        <taxon>Phanerochaete</taxon>
    </lineage>
</organism>
<dbReference type="AlphaFoldDB" id="A0A9P3G3E6"/>
<accession>A0A9P3G3E6</accession>
<comment type="caution">
    <text evidence="2">The sequence shown here is derived from an EMBL/GenBank/DDBJ whole genome shotgun (WGS) entry which is preliminary data.</text>
</comment>
<protein>
    <recommendedName>
        <fullName evidence="4">Prolyl 4-hydroxylase alpha subunit Fe(2+) 2OG dioxygenase domain-containing protein</fullName>
    </recommendedName>
</protein>
<name>A0A9P3G3E6_9APHY</name>
<dbReference type="Gene3D" id="2.60.120.620">
    <property type="entry name" value="q2cbj1_9rhob like domain"/>
    <property type="match status" value="1"/>
</dbReference>
<evidence type="ECO:0000256" key="1">
    <source>
        <dbReference type="SAM" id="MobiDB-lite"/>
    </source>
</evidence>
<dbReference type="PANTHER" id="PTHR33099:SF7">
    <property type="entry name" value="MYND-TYPE DOMAIN-CONTAINING PROTEIN"/>
    <property type="match status" value="1"/>
</dbReference>
<dbReference type="OrthoDB" id="3269573at2759"/>
<reference evidence="2 3" key="1">
    <citation type="submission" date="2021-08" db="EMBL/GenBank/DDBJ databases">
        <title>Draft Genome Sequence of Phanerochaete sordida strain YK-624.</title>
        <authorList>
            <person name="Mori T."/>
            <person name="Dohra H."/>
            <person name="Suzuki T."/>
            <person name="Kawagishi H."/>
            <person name="Hirai H."/>
        </authorList>
    </citation>
    <scope>NUCLEOTIDE SEQUENCE [LARGE SCALE GENOMIC DNA]</scope>
    <source>
        <strain evidence="2 3">YK-624</strain>
    </source>
</reference>